<comment type="caution">
    <text evidence="2">The sequence shown here is derived from an EMBL/GenBank/DDBJ whole genome shotgun (WGS) entry which is preliminary data.</text>
</comment>
<dbReference type="Proteomes" id="UP000540506">
    <property type="component" value="Unassembled WGS sequence"/>
</dbReference>
<dbReference type="EMBL" id="JACHJV010000001">
    <property type="protein sequence ID" value="MBB4924362.1"/>
    <property type="molecule type" value="Genomic_DNA"/>
</dbReference>
<protein>
    <submittedName>
        <fullName evidence="2">Putative membrane protein</fullName>
    </submittedName>
</protein>
<evidence type="ECO:0000313" key="2">
    <source>
        <dbReference type="EMBL" id="MBB4924362.1"/>
    </source>
</evidence>
<keyword evidence="1" id="KW-0472">Membrane</keyword>
<feature type="transmembrane region" description="Helical" evidence="1">
    <location>
        <begin position="28"/>
        <end position="49"/>
    </location>
</feature>
<keyword evidence="3" id="KW-1185">Reference proteome</keyword>
<sequence>MSVTALSPDSRRRPPVGRLSPTARKAAVILHVISSVSWLALMLCLLTLGTAGLTTRDAETLRSAYRAMQLLGGVLILPLSLLTLVSGLILSLGTPWGLFRFRWISTKFWLTLAAAAASLFAFTARLNEAAHVVAQHPTGPISAMNLGFIRYNLVIIPAVALIVYTSNVVLSVVKPWGRRTSSPRKGVQPT</sequence>
<dbReference type="RefSeq" id="WP_184936321.1">
    <property type="nucleotide sequence ID" value="NZ_JACHJV010000001.1"/>
</dbReference>
<organism evidence="2 3">
    <name type="scientific">Kitasatospora kifunensis</name>
    <name type="common">Streptomyces kifunensis</name>
    <dbReference type="NCBI Taxonomy" id="58351"/>
    <lineage>
        <taxon>Bacteria</taxon>
        <taxon>Bacillati</taxon>
        <taxon>Actinomycetota</taxon>
        <taxon>Actinomycetes</taxon>
        <taxon>Kitasatosporales</taxon>
        <taxon>Streptomycetaceae</taxon>
        <taxon>Kitasatospora</taxon>
    </lineage>
</organism>
<feature type="transmembrane region" description="Helical" evidence="1">
    <location>
        <begin position="108"/>
        <end position="127"/>
    </location>
</feature>
<feature type="transmembrane region" description="Helical" evidence="1">
    <location>
        <begin position="70"/>
        <end position="96"/>
    </location>
</feature>
<keyword evidence="1" id="KW-1133">Transmembrane helix</keyword>
<evidence type="ECO:0000256" key="1">
    <source>
        <dbReference type="SAM" id="Phobius"/>
    </source>
</evidence>
<accession>A0A7W7R2S6</accession>
<feature type="transmembrane region" description="Helical" evidence="1">
    <location>
        <begin position="148"/>
        <end position="173"/>
    </location>
</feature>
<name>A0A7W7R2S6_KITKI</name>
<reference evidence="2 3" key="1">
    <citation type="submission" date="2020-08" db="EMBL/GenBank/DDBJ databases">
        <title>Sequencing the genomes of 1000 actinobacteria strains.</title>
        <authorList>
            <person name="Klenk H.-P."/>
        </authorList>
    </citation>
    <scope>NUCLEOTIDE SEQUENCE [LARGE SCALE GENOMIC DNA]</scope>
    <source>
        <strain evidence="2 3">DSM 41654</strain>
    </source>
</reference>
<evidence type="ECO:0000313" key="3">
    <source>
        <dbReference type="Proteomes" id="UP000540506"/>
    </source>
</evidence>
<keyword evidence="1" id="KW-0812">Transmembrane</keyword>
<proteinExistence type="predicted"/>
<dbReference type="AlphaFoldDB" id="A0A7W7R2S6"/>
<gene>
    <name evidence="2" type="ORF">FHR34_003355</name>
</gene>